<keyword evidence="8" id="KW-0926">Vacuole</keyword>
<organism evidence="11">
    <name type="scientific">Dissoconium aciculare CBS 342.82</name>
    <dbReference type="NCBI Taxonomy" id="1314786"/>
    <lineage>
        <taxon>Eukaryota</taxon>
        <taxon>Fungi</taxon>
        <taxon>Dikarya</taxon>
        <taxon>Ascomycota</taxon>
        <taxon>Pezizomycotina</taxon>
        <taxon>Dothideomycetes</taxon>
        <taxon>Dothideomycetidae</taxon>
        <taxon>Mycosphaerellales</taxon>
        <taxon>Dissoconiaceae</taxon>
        <taxon>Dissoconium</taxon>
    </lineage>
</organism>
<dbReference type="PANTHER" id="PTHR10981:SF0">
    <property type="entry name" value="BATTENIN"/>
    <property type="match status" value="1"/>
</dbReference>
<evidence type="ECO:0000256" key="9">
    <source>
        <dbReference type="SAM" id="MobiDB-lite"/>
    </source>
</evidence>
<dbReference type="GO" id="GO:0051453">
    <property type="term" value="P:regulation of intracellular pH"/>
    <property type="evidence" value="ECO:0007669"/>
    <property type="project" value="TreeGrafter"/>
</dbReference>
<evidence type="ECO:0000256" key="4">
    <source>
        <dbReference type="ARBA" id="ARBA00022692"/>
    </source>
</evidence>
<evidence type="ECO:0000256" key="3">
    <source>
        <dbReference type="ARBA" id="ARBA00022448"/>
    </source>
</evidence>
<evidence type="ECO:0000313" key="11">
    <source>
        <dbReference type="RefSeq" id="XP_033463367.1"/>
    </source>
</evidence>
<feature type="transmembrane region" description="Helical" evidence="8">
    <location>
        <begin position="72"/>
        <end position="93"/>
    </location>
</feature>
<dbReference type="RefSeq" id="XP_033463367.1">
    <property type="nucleotide sequence ID" value="XM_033606939.1"/>
</dbReference>
<dbReference type="Gene3D" id="1.20.1250.20">
    <property type="entry name" value="MFS general substrate transporter like domains"/>
    <property type="match status" value="1"/>
</dbReference>
<feature type="transmembrane region" description="Helical" evidence="8">
    <location>
        <begin position="99"/>
        <end position="122"/>
    </location>
</feature>
<comment type="similarity">
    <text evidence="2 8">Belongs to the battenin family.</text>
</comment>
<evidence type="ECO:0000313" key="10">
    <source>
        <dbReference type="Proteomes" id="UP000504637"/>
    </source>
</evidence>
<keyword evidence="3" id="KW-0813">Transport</keyword>
<dbReference type="SUPFAM" id="SSF103473">
    <property type="entry name" value="MFS general substrate transporter"/>
    <property type="match status" value="1"/>
</dbReference>
<dbReference type="InterPro" id="IPR036259">
    <property type="entry name" value="MFS_trans_sf"/>
</dbReference>
<reference evidence="11" key="3">
    <citation type="submission" date="2025-08" db="UniProtKB">
        <authorList>
            <consortium name="RefSeq"/>
        </authorList>
    </citation>
    <scope>IDENTIFICATION</scope>
    <source>
        <strain evidence="11">CBS 342.82</strain>
    </source>
</reference>
<proteinExistence type="inferred from homology"/>
<feature type="region of interest" description="Disordered" evidence="9">
    <location>
        <begin position="211"/>
        <end position="231"/>
    </location>
</feature>
<dbReference type="PANTHER" id="PTHR10981">
    <property type="entry name" value="BATTENIN"/>
    <property type="match status" value="1"/>
</dbReference>
<accession>A0A6J3ME93</accession>
<protein>
    <recommendedName>
        <fullName evidence="8">Protein BTN</fullName>
    </recommendedName>
</protein>
<sequence length="446" mass="47890">MASSSALSSRIYAAFWIFGLTNNVFWVIILSAALDLVGPAVPKATVLLVSVTPALASKVITPYVMQKFPYGIRIILLVILNSAGTFTVASAMIRPGITRISTTLAGIALGSIAGGIGEVNFLSMGHHYGSWSLSGWSSESGTGGAGLVGASAYALVTSTLGWSVRTALLTSLIFPAVMLLSYFVLLPTVVLSSDGQIKTVSGDYQGVHADDDGEADYDSDSSTGRHTPGSSTVLLQSTTSEGPAFSAYAPSTFNSRSLSWVGFRNNLVTTKKLVVPYMIPLFMVYFAEYTINQGVAPTLLFPLEESPFTEYRAFYPMYAALYQTGVFISRSSLPFIRLRRTLYLPTLIQVAILSLLTLHAMYPFIPSVYIMFVIITIEGLIGGLVYVSAFADIREEVPIEEREFSLGVVALADSVGILCAGVAGAALETALCGWQIRHGRDWCHRT</sequence>
<dbReference type="GeneID" id="54364739"/>
<keyword evidence="4 8" id="KW-0812">Transmembrane</keyword>
<name>A0A6J3ME93_9PEZI</name>
<comment type="subcellular location">
    <subcellularLocation>
        <location evidence="1">Endomembrane system</location>
        <topology evidence="1">Multi-pass membrane protein</topology>
    </subcellularLocation>
    <subcellularLocation>
        <location evidence="8">Vacuole membrane</location>
        <topology evidence="8">Multi-pass membrane protein</topology>
    </subcellularLocation>
</comment>
<feature type="transmembrane region" description="Helical" evidence="8">
    <location>
        <begin position="404"/>
        <end position="427"/>
    </location>
</feature>
<reference evidence="11" key="2">
    <citation type="submission" date="2020-04" db="EMBL/GenBank/DDBJ databases">
        <authorList>
            <consortium name="NCBI Genome Project"/>
        </authorList>
    </citation>
    <scope>NUCLEOTIDE SEQUENCE</scope>
    <source>
        <strain evidence="11">CBS 342.82</strain>
    </source>
</reference>
<evidence type="ECO:0000256" key="8">
    <source>
        <dbReference type="RuleBase" id="RU361113"/>
    </source>
</evidence>
<dbReference type="InterPro" id="IPR003492">
    <property type="entry name" value="Battenin_disease_Cln3"/>
</dbReference>
<feature type="transmembrane region" description="Helical" evidence="8">
    <location>
        <begin position="12"/>
        <end position="34"/>
    </location>
</feature>
<reference evidence="11" key="1">
    <citation type="submission" date="2020-01" db="EMBL/GenBank/DDBJ databases">
        <authorList>
            <consortium name="DOE Joint Genome Institute"/>
            <person name="Haridas S."/>
            <person name="Albert R."/>
            <person name="Binder M."/>
            <person name="Bloem J."/>
            <person name="Labutti K."/>
            <person name="Salamov A."/>
            <person name="Andreopoulos B."/>
            <person name="Baker S.E."/>
            <person name="Barry K."/>
            <person name="Bills G."/>
            <person name="Bluhm B.H."/>
            <person name="Cannon C."/>
            <person name="Castanera R."/>
            <person name="Culley D.E."/>
            <person name="Daum C."/>
            <person name="Ezra D."/>
            <person name="Gonzalez J.B."/>
            <person name="Henrissat B."/>
            <person name="Kuo A."/>
            <person name="Liang C."/>
            <person name="Lipzen A."/>
            <person name="Lutzoni F."/>
            <person name="Magnuson J."/>
            <person name="Mondo S."/>
            <person name="Nolan M."/>
            <person name="Ohm R."/>
            <person name="Pangilinan J."/>
            <person name="Park H.-J."/>
            <person name="Ramirez L."/>
            <person name="Alfaro M."/>
            <person name="Sun H."/>
            <person name="Tritt A."/>
            <person name="Yoshinaga Y."/>
            <person name="Zwiers L.-H."/>
            <person name="Turgeon B.G."/>
            <person name="Goodwin S.B."/>
            <person name="Spatafora J.W."/>
            <person name="Crous P.W."/>
            <person name="Grigoriev I.V."/>
        </authorList>
    </citation>
    <scope>NUCLEOTIDE SEQUENCE</scope>
    <source>
        <strain evidence="11">CBS 342.82</strain>
    </source>
</reference>
<gene>
    <name evidence="11" type="ORF">K489DRAFT_398625</name>
</gene>
<dbReference type="OrthoDB" id="5965864at2759"/>
<keyword evidence="5" id="KW-0029">Amino-acid transport</keyword>
<keyword evidence="7 8" id="KW-0472">Membrane</keyword>
<evidence type="ECO:0000256" key="2">
    <source>
        <dbReference type="ARBA" id="ARBA00007467"/>
    </source>
</evidence>
<feature type="transmembrane region" description="Helical" evidence="8">
    <location>
        <begin position="168"/>
        <end position="191"/>
    </location>
</feature>
<feature type="transmembrane region" description="Helical" evidence="8">
    <location>
        <begin position="311"/>
        <end position="329"/>
    </location>
</feature>
<dbReference type="Pfam" id="PF02487">
    <property type="entry name" value="CLN3"/>
    <property type="match status" value="1"/>
</dbReference>
<dbReference type="PRINTS" id="PR01315">
    <property type="entry name" value="BATTENIN"/>
</dbReference>
<dbReference type="GO" id="GO:0006865">
    <property type="term" value="P:amino acid transport"/>
    <property type="evidence" value="ECO:0007669"/>
    <property type="project" value="UniProtKB-KW"/>
</dbReference>
<feature type="transmembrane region" description="Helical" evidence="8">
    <location>
        <begin position="341"/>
        <end position="362"/>
    </location>
</feature>
<keyword evidence="6 8" id="KW-1133">Transmembrane helix</keyword>
<evidence type="ECO:0000256" key="1">
    <source>
        <dbReference type="ARBA" id="ARBA00004127"/>
    </source>
</evidence>
<dbReference type="GO" id="GO:0005774">
    <property type="term" value="C:vacuolar membrane"/>
    <property type="evidence" value="ECO:0007669"/>
    <property type="project" value="UniProtKB-SubCell"/>
</dbReference>
<feature type="transmembrane region" description="Helical" evidence="8">
    <location>
        <begin position="368"/>
        <end position="392"/>
    </location>
</feature>
<feature type="transmembrane region" description="Helical" evidence="8">
    <location>
        <begin position="143"/>
        <end position="162"/>
    </location>
</feature>
<evidence type="ECO:0000256" key="6">
    <source>
        <dbReference type="ARBA" id="ARBA00022989"/>
    </source>
</evidence>
<dbReference type="Proteomes" id="UP000504637">
    <property type="component" value="Unplaced"/>
</dbReference>
<keyword evidence="10" id="KW-1185">Reference proteome</keyword>
<evidence type="ECO:0000256" key="7">
    <source>
        <dbReference type="ARBA" id="ARBA00023136"/>
    </source>
</evidence>
<evidence type="ECO:0000256" key="5">
    <source>
        <dbReference type="ARBA" id="ARBA00022970"/>
    </source>
</evidence>
<dbReference type="AlphaFoldDB" id="A0A6J3ME93"/>
<dbReference type="GO" id="GO:0012505">
    <property type="term" value="C:endomembrane system"/>
    <property type="evidence" value="ECO:0007669"/>
    <property type="project" value="UniProtKB-SubCell"/>
</dbReference>